<evidence type="ECO:0000256" key="1">
    <source>
        <dbReference type="ARBA" id="ARBA00004123"/>
    </source>
</evidence>
<keyword evidence="4" id="KW-0238">DNA-binding</keyword>
<keyword evidence="2" id="KW-0479">Metal-binding</keyword>
<dbReference type="GeneID" id="26232403"/>
<feature type="region of interest" description="Disordered" evidence="7">
    <location>
        <begin position="92"/>
        <end position="135"/>
    </location>
</feature>
<comment type="subcellular location">
    <subcellularLocation>
        <location evidence="1">Nucleus</location>
    </subcellularLocation>
</comment>
<dbReference type="RefSeq" id="XP_014535076.2">
    <property type="nucleotide sequence ID" value="XM_014679590.2"/>
</dbReference>
<evidence type="ECO:0000256" key="5">
    <source>
        <dbReference type="ARBA" id="ARBA00023163"/>
    </source>
</evidence>
<dbReference type="PANTHER" id="PTHR31001">
    <property type="entry name" value="UNCHARACTERIZED TRANSCRIPTIONAL REGULATORY PROTEIN"/>
    <property type="match status" value="1"/>
</dbReference>
<dbReference type="GO" id="GO:0005634">
    <property type="term" value="C:nucleus"/>
    <property type="evidence" value="ECO:0007669"/>
    <property type="project" value="UniProtKB-SubCell"/>
</dbReference>
<protein>
    <recommendedName>
        <fullName evidence="8">Zn(2)-C6 fungal-type domain-containing protein</fullName>
    </recommendedName>
</protein>
<dbReference type="GO" id="GO:0000981">
    <property type="term" value="F:DNA-binding transcription factor activity, RNA polymerase II-specific"/>
    <property type="evidence" value="ECO:0007669"/>
    <property type="project" value="InterPro"/>
</dbReference>
<dbReference type="InterPro" id="IPR001138">
    <property type="entry name" value="Zn2Cys6_DnaBD"/>
</dbReference>
<dbReference type="Gene3D" id="4.10.240.10">
    <property type="entry name" value="Zn(2)-C6 fungal-type DNA-binding domain"/>
    <property type="match status" value="1"/>
</dbReference>
<comment type="caution">
    <text evidence="9">The sequence shown here is derived from an EMBL/GenBank/DDBJ whole genome shotgun (WGS) entry which is preliminary data.</text>
</comment>
<dbReference type="EMBL" id="AKCU01000283">
    <property type="protein sequence ID" value="EKV15255.1"/>
    <property type="molecule type" value="Genomic_DNA"/>
</dbReference>
<dbReference type="PROSITE" id="PS50048">
    <property type="entry name" value="ZN2_CY6_FUNGAL_2"/>
    <property type="match status" value="1"/>
</dbReference>
<dbReference type="Pfam" id="PF04082">
    <property type="entry name" value="Fungal_trans"/>
    <property type="match status" value="1"/>
</dbReference>
<feature type="compositionally biased region" description="Low complexity" evidence="7">
    <location>
        <begin position="124"/>
        <end position="135"/>
    </location>
</feature>
<dbReference type="CDD" id="cd00067">
    <property type="entry name" value="GAL4"/>
    <property type="match status" value="1"/>
</dbReference>
<evidence type="ECO:0000313" key="10">
    <source>
        <dbReference type="Proteomes" id="UP000009886"/>
    </source>
</evidence>
<accession>K9G005</accession>
<evidence type="ECO:0000256" key="4">
    <source>
        <dbReference type="ARBA" id="ARBA00023125"/>
    </source>
</evidence>
<dbReference type="GO" id="GO:0006351">
    <property type="term" value="P:DNA-templated transcription"/>
    <property type="evidence" value="ECO:0007669"/>
    <property type="project" value="InterPro"/>
</dbReference>
<organism evidence="9 10">
    <name type="scientific">Penicillium digitatum (strain Pd1 / CECT 20795)</name>
    <name type="common">Green mold</name>
    <dbReference type="NCBI Taxonomy" id="1170230"/>
    <lineage>
        <taxon>Eukaryota</taxon>
        <taxon>Fungi</taxon>
        <taxon>Dikarya</taxon>
        <taxon>Ascomycota</taxon>
        <taxon>Pezizomycotina</taxon>
        <taxon>Eurotiomycetes</taxon>
        <taxon>Eurotiomycetidae</taxon>
        <taxon>Eurotiales</taxon>
        <taxon>Aspergillaceae</taxon>
        <taxon>Penicillium</taxon>
    </lineage>
</organism>
<dbReference type="OrthoDB" id="4934715at2759"/>
<dbReference type="GO" id="GO:0008270">
    <property type="term" value="F:zinc ion binding"/>
    <property type="evidence" value="ECO:0007669"/>
    <property type="project" value="InterPro"/>
</dbReference>
<dbReference type="Proteomes" id="UP000009886">
    <property type="component" value="Unassembled WGS sequence"/>
</dbReference>
<keyword evidence="5" id="KW-0804">Transcription</keyword>
<dbReference type="AlphaFoldDB" id="K9G005"/>
<evidence type="ECO:0000259" key="8">
    <source>
        <dbReference type="PROSITE" id="PS50048"/>
    </source>
</evidence>
<evidence type="ECO:0000256" key="7">
    <source>
        <dbReference type="SAM" id="MobiDB-lite"/>
    </source>
</evidence>
<dbReference type="PROSITE" id="PS00463">
    <property type="entry name" value="ZN2_CY6_FUNGAL_1"/>
    <property type="match status" value="1"/>
</dbReference>
<name>K9G005_PEND1</name>
<evidence type="ECO:0000256" key="3">
    <source>
        <dbReference type="ARBA" id="ARBA00023015"/>
    </source>
</evidence>
<dbReference type="InterPro" id="IPR036864">
    <property type="entry name" value="Zn2-C6_fun-type_DNA-bd_sf"/>
</dbReference>
<feature type="domain" description="Zn(2)-C6 fungal-type" evidence="8">
    <location>
        <begin position="24"/>
        <end position="55"/>
    </location>
</feature>
<dbReference type="Pfam" id="PF00172">
    <property type="entry name" value="Zn_clus"/>
    <property type="match status" value="1"/>
</dbReference>
<keyword evidence="6" id="KW-0539">Nucleus</keyword>
<reference evidence="10" key="1">
    <citation type="journal article" date="2012" name="BMC Genomics">
        <title>Genome sequence of the necrotrophic fungus Penicillium digitatum, the main postharvest pathogen of citrus.</title>
        <authorList>
            <person name="Marcet-Houben M."/>
            <person name="Ballester A.-R."/>
            <person name="de la Fuente B."/>
            <person name="Harries E."/>
            <person name="Marcos J.F."/>
            <person name="Gonzalez-Candelas L."/>
            <person name="Gabaldon T."/>
        </authorList>
    </citation>
    <scope>NUCLEOTIDE SEQUENCE [LARGE SCALE GENOMIC DNA]</scope>
    <source>
        <strain evidence="10">Pd1 / CECT 20795</strain>
    </source>
</reference>
<dbReference type="InterPro" id="IPR050613">
    <property type="entry name" value="Sec_Metabolite_Reg"/>
</dbReference>
<keyword evidence="3" id="KW-0805">Transcription regulation</keyword>
<dbReference type="PANTHER" id="PTHR31001:SF86">
    <property type="entry name" value="ZN(II)2CYS6 TRANSCRIPTION FACTOR (EUROFUNG)"/>
    <property type="match status" value="1"/>
</dbReference>
<dbReference type="KEGG" id="pdp:PDIP_40850"/>
<dbReference type="VEuPathDB" id="FungiDB:PDIP_40850"/>
<evidence type="ECO:0000256" key="2">
    <source>
        <dbReference type="ARBA" id="ARBA00022723"/>
    </source>
</evidence>
<dbReference type="GO" id="GO:0003677">
    <property type="term" value="F:DNA binding"/>
    <property type="evidence" value="ECO:0007669"/>
    <property type="project" value="UniProtKB-KW"/>
</dbReference>
<proteinExistence type="predicted"/>
<evidence type="ECO:0000256" key="6">
    <source>
        <dbReference type="ARBA" id="ARBA00023242"/>
    </source>
</evidence>
<sequence length="682" mass="77142">MGPSRALPQADRKRRNQKPRVLFSCKPCRDQKLKCNRKLPCENCLKRNQAASCHYVTENGPHDESQTLQSRLAHVERRLLYLETALPNQHALHANNESPSTNHRDSQHEIYPNNPLIPRHVLDTQPNSNNSTSQTNAIRFINPSHWRVIMRNATRELGRSYDDSSTDEGANDVEMRSASPILLGFVKEAGINDLLAALPPRKDADALVSCCLDSGEPSLIHIHVPTFKAEYKEFWEDPSTASLAWLALLFGIFSCGVFIQHSLIPGTAETVLPKIFDFYRTKCATALTTSNYTIPGRYKVEAAVMYLGIEYLQSDGLKTGISILIGLVSRVAIMMGYHRDPDIFPELSVFEREMRRRTWLVLVVSDHIIASQTGLLPVTQKGHGNATCPRNLLDDDLGPSVTILPPARPNTEATNIAFMLAMEKMLSIASEVTDAASESILTLEKTMELSHRLEATWNQIPTQWNMKSLNEVTGDDDATIQRLSIGTTYERARCILHRQHLVTQRGDRDINLFRRVCVDSAKRILQYQSELFQRVFSLPKYRFQVWFGMSRSISDSMTAAMVICFEVINQSKLDIDEGCSTRRELLDLLKTSLATWKSSSRPSPETAKAANIVAMMLHLMESDHRSDAHDFQVPTTSNVPVFEPVSSHPFYNVRNNFSTPDMFDWALWDREIQHLNDIIQGH</sequence>
<dbReference type="SMART" id="SM00066">
    <property type="entry name" value="GAL4"/>
    <property type="match status" value="1"/>
</dbReference>
<evidence type="ECO:0000313" key="9">
    <source>
        <dbReference type="EMBL" id="EKV15255.1"/>
    </source>
</evidence>
<dbReference type="InterPro" id="IPR007219">
    <property type="entry name" value="XnlR_reg_dom"/>
</dbReference>
<gene>
    <name evidence="9" type="ORF">PDIP_40850</name>
</gene>
<dbReference type="SUPFAM" id="SSF57701">
    <property type="entry name" value="Zn2/Cys6 DNA-binding domain"/>
    <property type="match status" value="1"/>
</dbReference>
<dbReference type="CDD" id="cd12148">
    <property type="entry name" value="fungal_TF_MHR"/>
    <property type="match status" value="1"/>
</dbReference>
<dbReference type="HOGENOM" id="CLU_007426_4_0_1"/>